<proteinExistence type="inferred from homology"/>
<dbReference type="PROSITE" id="PS00134">
    <property type="entry name" value="TRYPSIN_HIS"/>
    <property type="match status" value="1"/>
</dbReference>
<feature type="chain" id="PRO_5042151341" evidence="6">
    <location>
        <begin position="22"/>
        <end position="288"/>
    </location>
</feature>
<dbReference type="EMBL" id="JAHWGI010000773">
    <property type="protein sequence ID" value="KAK3917697.1"/>
    <property type="molecule type" value="Genomic_DNA"/>
</dbReference>
<dbReference type="InterPro" id="IPR001254">
    <property type="entry name" value="Trypsin_dom"/>
</dbReference>
<gene>
    <name evidence="8" type="ORF">KUF71_007175</name>
</gene>
<dbReference type="InterPro" id="IPR001314">
    <property type="entry name" value="Peptidase_S1A"/>
</dbReference>
<dbReference type="InterPro" id="IPR043504">
    <property type="entry name" value="Peptidase_S1_PA_chymotrypsin"/>
</dbReference>
<evidence type="ECO:0000256" key="2">
    <source>
        <dbReference type="ARBA" id="ARBA00022801"/>
    </source>
</evidence>
<dbReference type="InterPro" id="IPR050430">
    <property type="entry name" value="Peptidase_S1"/>
</dbReference>
<dbReference type="FunFam" id="2.40.10.10:FF:000068">
    <property type="entry name" value="transmembrane protease serine 2"/>
    <property type="match status" value="1"/>
</dbReference>
<evidence type="ECO:0000259" key="7">
    <source>
        <dbReference type="PROSITE" id="PS50240"/>
    </source>
</evidence>
<dbReference type="GO" id="GO:0004252">
    <property type="term" value="F:serine-type endopeptidase activity"/>
    <property type="evidence" value="ECO:0007669"/>
    <property type="project" value="InterPro"/>
</dbReference>
<feature type="signal peptide" evidence="6">
    <location>
        <begin position="1"/>
        <end position="21"/>
    </location>
</feature>
<dbReference type="SMART" id="SM00020">
    <property type="entry name" value="Tryp_SPc"/>
    <property type="match status" value="1"/>
</dbReference>
<evidence type="ECO:0000256" key="5">
    <source>
        <dbReference type="ARBA" id="ARBA00024195"/>
    </source>
</evidence>
<dbReference type="FunFam" id="2.40.10.10:FF:000002">
    <property type="entry name" value="Transmembrane protease serine"/>
    <property type="match status" value="1"/>
</dbReference>
<dbReference type="PRINTS" id="PR00722">
    <property type="entry name" value="CHYMOTRYPSIN"/>
</dbReference>
<keyword evidence="9" id="KW-1185">Reference proteome</keyword>
<sequence length="288" mass="31179">MRLSLALTCVAAALWVSPCSGDSNEFSFNLGALGSSSVGRSSSIGNMLAAEMIVGGKGTNILKHPYIVSIEKYFTDFTKWFHNCGGSVIDKYNILSAAHCIAEEPEAAYRIRAGATFRGRGGKVIAVSKVFYNEKKYNAEAIDYDVGIFRLKTPLQFSFAIKPIKFPAIGASLPAKIQIQGWGAETAMAFEYPKRLRETTVTLVNHATCAKDYKGIRAVTERMFCASSPGKDSCTGDSGGPAVKVNTNIQYGIVSWGDGCAANGYPGVYVDLTKRETRQYIDSILKTK</sequence>
<accession>A0AAE1HA96</accession>
<comment type="caution">
    <text evidence="8">The sequence shown here is derived from an EMBL/GenBank/DDBJ whole genome shotgun (WGS) entry which is preliminary data.</text>
</comment>
<keyword evidence="4" id="KW-1015">Disulfide bond</keyword>
<dbReference type="GO" id="GO:0006508">
    <property type="term" value="P:proteolysis"/>
    <property type="evidence" value="ECO:0007669"/>
    <property type="project" value="UniProtKB-KW"/>
</dbReference>
<name>A0AAE1HA96_9NEOP</name>
<evidence type="ECO:0000256" key="1">
    <source>
        <dbReference type="ARBA" id="ARBA00022670"/>
    </source>
</evidence>
<dbReference type="Gene3D" id="2.40.10.10">
    <property type="entry name" value="Trypsin-like serine proteases"/>
    <property type="match status" value="2"/>
</dbReference>
<organism evidence="8 9">
    <name type="scientific">Frankliniella fusca</name>
    <dbReference type="NCBI Taxonomy" id="407009"/>
    <lineage>
        <taxon>Eukaryota</taxon>
        <taxon>Metazoa</taxon>
        <taxon>Ecdysozoa</taxon>
        <taxon>Arthropoda</taxon>
        <taxon>Hexapoda</taxon>
        <taxon>Insecta</taxon>
        <taxon>Pterygota</taxon>
        <taxon>Neoptera</taxon>
        <taxon>Paraneoptera</taxon>
        <taxon>Thysanoptera</taxon>
        <taxon>Terebrantia</taxon>
        <taxon>Thripoidea</taxon>
        <taxon>Thripidae</taxon>
        <taxon>Frankliniella</taxon>
    </lineage>
</organism>
<feature type="domain" description="Peptidase S1" evidence="7">
    <location>
        <begin position="53"/>
        <end position="286"/>
    </location>
</feature>
<protein>
    <submittedName>
        <fullName evidence="8">Mite allergen Der p 3</fullName>
    </submittedName>
</protein>
<dbReference type="InterPro" id="IPR018114">
    <property type="entry name" value="TRYPSIN_HIS"/>
</dbReference>
<comment type="similarity">
    <text evidence="5">Belongs to the peptidase S1 family. CLIP subfamily.</text>
</comment>
<dbReference type="InterPro" id="IPR009003">
    <property type="entry name" value="Peptidase_S1_PA"/>
</dbReference>
<dbReference type="PANTHER" id="PTHR24276">
    <property type="entry name" value="POLYSERASE-RELATED"/>
    <property type="match status" value="1"/>
</dbReference>
<dbReference type="PROSITE" id="PS50240">
    <property type="entry name" value="TRYPSIN_DOM"/>
    <property type="match status" value="1"/>
</dbReference>
<evidence type="ECO:0000313" key="9">
    <source>
        <dbReference type="Proteomes" id="UP001219518"/>
    </source>
</evidence>
<evidence type="ECO:0000256" key="4">
    <source>
        <dbReference type="ARBA" id="ARBA00023157"/>
    </source>
</evidence>
<keyword evidence="6" id="KW-0732">Signal</keyword>
<dbReference type="Proteomes" id="UP001219518">
    <property type="component" value="Unassembled WGS sequence"/>
</dbReference>
<dbReference type="PANTHER" id="PTHR24276:SF98">
    <property type="entry name" value="FI18310P1-RELATED"/>
    <property type="match status" value="1"/>
</dbReference>
<evidence type="ECO:0000256" key="6">
    <source>
        <dbReference type="SAM" id="SignalP"/>
    </source>
</evidence>
<reference evidence="8" key="2">
    <citation type="journal article" date="2023" name="BMC Genomics">
        <title>Pest status, molecular evolution, and epigenetic factors derived from the genome assembly of Frankliniella fusca, a thysanopteran phytovirus vector.</title>
        <authorList>
            <person name="Catto M.A."/>
            <person name="Labadie P.E."/>
            <person name="Jacobson A.L."/>
            <person name="Kennedy G.G."/>
            <person name="Srinivasan R."/>
            <person name="Hunt B.G."/>
        </authorList>
    </citation>
    <scope>NUCLEOTIDE SEQUENCE</scope>
    <source>
        <strain evidence="8">PL_HMW_Pooled</strain>
    </source>
</reference>
<keyword evidence="3" id="KW-0720">Serine protease</keyword>
<dbReference type="AlphaFoldDB" id="A0AAE1HA96"/>
<dbReference type="SUPFAM" id="SSF50494">
    <property type="entry name" value="Trypsin-like serine proteases"/>
    <property type="match status" value="1"/>
</dbReference>
<reference evidence="8" key="1">
    <citation type="submission" date="2021-07" db="EMBL/GenBank/DDBJ databases">
        <authorList>
            <person name="Catto M.A."/>
            <person name="Jacobson A."/>
            <person name="Kennedy G."/>
            <person name="Labadie P."/>
            <person name="Hunt B.G."/>
            <person name="Srinivasan R."/>
        </authorList>
    </citation>
    <scope>NUCLEOTIDE SEQUENCE</scope>
    <source>
        <strain evidence="8">PL_HMW_Pooled</strain>
        <tissue evidence="8">Head</tissue>
    </source>
</reference>
<keyword evidence="2" id="KW-0378">Hydrolase</keyword>
<keyword evidence="1" id="KW-0645">Protease</keyword>
<evidence type="ECO:0000313" key="8">
    <source>
        <dbReference type="EMBL" id="KAK3917697.1"/>
    </source>
</evidence>
<dbReference type="CDD" id="cd00190">
    <property type="entry name" value="Tryp_SPc"/>
    <property type="match status" value="1"/>
</dbReference>
<dbReference type="Pfam" id="PF00089">
    <property type="entry name" value="Trypsin"/>
    <property type="match status" value="1"/>
</dbReference>
<evidence type="ECO:0000256" key="3">
    <source>
        <dbReference type="ARBA" id="ARBA00022825"/>
    </source>
</evidence>